<reference evidence="2" key="1">
    <citation type="journal article" date="2014" name="Int. J. Syst. Evol. Microbiol.">
        <title>Complete genome sequence of Corynebacterium casei LMG S-19264T (=DSM 44701T), isolated from a smear-ripened cheese.</title>
        <authorList>
            <consortium name="US DOE Joint Genome Institute (JGI-PGF)"/>
            <person name="Walter F."/>
            <person name="Albersmeier A."/>
            <person name="Kalinowski J."/>
            <person name="Ruckert C."/>
        </authorList>
    </citation>
    <scope>NUCLEOTIDE SEQUENCE</scope>
    <source>
        <strain evidence="2">CGMCC 4.5737</strain>
    </source>
</reference>
<evidence type="ECO:0000313" key="3">
    <source>
        <dbReference type="Proteomes" id="UP000637578"/>
    </source>
</evidence>
<keyword evidence="3" id="KW-1185">Reference proteome</keyword>
<feature type="compositionally biased region" description="Basic and acidic residues" evidence="1">
    <location>
        <begin position="16"/>
        <end position="26"/>
    </location>
</feature>
<dbReference type="EMBL" id="BMMK01000028">
    <property type="protein sequence ID" value="GGM72395.1"/>
    <property type="molecule type" value="Genomic_DNA"/>
</dbReference>
<name>A0A8J3CJL3_9PSEU</name>
<accession>A0A8J3CJL3</accession>
<organism evidence="2 3">
    <name type="scientific">Longimycelium tulufanense</name>
    <dbReference type="NCBI Taxonomy" id="907463"/>
    <lineage>
        <taxon>Bacteria</taxon>
        <taxon>Bacillati</taxon>
        <taxon>Actinomycetota</taxon>
        <taxon>Actinomycetes</taxon>
        <taxon>Pseudonocardiales</taxon>
        <taxon>Pseudonocardiaceae</taxon>
        <taxon>Longimycelium</taxon>
    </lineage>
</organism>
<comment type="caution">
    <text evidence="2">The sequence shown here is derived from an EMBL/GenBank/DDBJ whole genome shotgun (WGS) entry which is preliminary data.</text>
</comment>
<evidence type="ECO:0000256" key="1">
    <source>
        <dbReference type="SAM" id="MobiDB-lite"/>
    </source>
</evidence>
<feature type="compositionally biased region" description="Basic and acidic residues" evidence="1">
    <location>
        <begin position="45"/>
        <end position="58"/>
    </location>
</feature>
<sequence>MELRRPDAAHQPGQAGEHRDLDELPADHALPFPSHLPIRTPVRQYGKDDHSNRLRSAFDRQQGVARSSYRVKKQEGPPAGGNGRNPANPPVTSGNESGISFWHRNLLHGADVS</sequence>
<proteinExistence type="predicted"/>
<gene>
    <name evidence="2" type="ORF">GCM10012275_48690</name>
</gene>
<protein>
    <submittedName>
        <fullName evidence="2">Uncharacterized protein</fullName>
    </submittedName>
</protein>
<dbReference type="AlphaFoldDB" id="A0A8J3CJL3"/>
<evidence type="ECO:0000313" key="2">
    <source>
        <dbReference type="EMBL" id="GGM72395.1"/>
    </source>
</evidence>
<feature type="region of interest" description="Disordered" evidence="1">
    <location>
        <begin position="1"/>
        <end position="99"/>
    </location>
</feature>
<reference evidence="2" key="2">
    <citation type="submission" date="2020-09" db="EMBL/GenBank/DDBJ databases">
        <authorList>
            <person name="Sun Q."/>
            <person name="Zhou Y."/>
        </authorList>
    </citation>
    <scope>NUCLEOTIDE SEQUENCE</scope>
    <source>
        <strain evidence="2">CGMCC 4.5737</strain>
    </source>
</reference>
<dbReference type="Proteomes" id="UP000637578">
    <property type="component" value="Unassembled WGS sequence"/>
</dbReference>